<dbReference type="EnsemblPlants" id="Bo5g027570.1">
    <property type="protein sequence ID" value="Bo5g027570.1"/>
    <property type="gene ID" value="Bo5g027570"/>
</dbReference>
<feature type="domain" description="Helitron helicase-like" evidence="1">
    <location>
        <begin position="291"/>
        <end position="446"/>
    </location>
</feature>
<organism evidence="2 3">
    <name type="scientific">Brassica oleracea var. oleracea</name>
    <dbReference type="NCBI Taxonomy" id="109376"/>
    <lineage>
        <taxon>Eukaryota</taxon>
        <taxon>Viridiplantae</taxon>
        <taxon>Streptophyta</taxon>
        <taxon>Embryophyta</taxon>
        <taxon>Tracheophyta</taxon>
        <taxon>Spermatophyta</taxon>
        <taxon>Magnoliopsida</taxon>
        <taxon>eudicotyledons</taxon>
        <taxon>Gunneridae</taxon>
        <taxon>Pentapetalae</taxon>
        <taxon>rosids</taxon>
        <taxon>malvids</taxon>
        <taxon>Brassicales</taxon>
        <taxon>Brassicaceae</taxon>
        <taxon>Brassiceae</taxon>
        <taxon>Brassica</taxon>
    </lineage>
</organism>
<protein>
    <recommendedName>
        <fullName evidence="1">Helitron helicase-like domain-containing protein</fullName>
    </recommendedName>
</protein>
<evidence type="ECO:0000259" key="1">
    <source>
        <dbReference type="Pfam" id="PF14214"/>
    </source>
</evidence>
<name>A0A0D3CBJ6_BRAOL</name>
<dbReference type="eggNOG" id="KOG0987">
    <property type="taxonomic scope" value="Eukaryota"/>
</dbReference>
<accession>A0A0D3CBJ6</accession>
<dbReference type="PANTHER" id="PTHR45786">
    <property type="entry name" value="DNA BINDING PROTEIN-LIKE"/>
    <property type="match status" value="1"/>
</dbReference>
<dbReference type="PANTHER" id="PTHR45786:SF74">
    <property type="entry name" value="ATP-DEPENDENT DNA HELICASE"/>
    <property type="match status" value="1"/>
</dbReference>
<sequence length="458" mass="52074">MAVRRRKPDVNKWELVTCYACQAIVWIGEAVVQETRNSPRMFSICCQQGRVKLPPRRQPPSPLKELFDRPSFMLQIRVANGMLSFTSMGGQIDHIVTGTPGPFAFRLHGQTHHRIGSLLPPEGNAPQYLQMYIADTENEVANRKKAFSKGTSSVEIDDSLIADLIKMLDENNHLAKTFRHARDRLLSGDAVELSLTLVNQKHRGRQYDLPTAGEIGGLIIGDFNSESAGKDIVVEYKSAKLQRISDLHPLFMSLQYPLLFPYGEYGYDEKIPYDVSVNSNIKREYMTMREYYAHQIQTRPSEGMTIIKSGRLLHQYIVDTYTATEQERLRFLRLNQKKLRAELYTNVCDTLDSGDTDAAHIGKKVILPSSFTAGPRYMSEKYQDDMALCRFYGNPNLFITFTAKPNWVELKEHLDAYGGDSPNNIPDLECRVFKLKLDEMMSDLKNCVFLPKTAAGIL</sequence>
<dbReference type="HOGENOM" id="CLU_001324_5_7_1"/>
<dbReference type="Pfam" id="PF14214">
    <property type="entry name" value="Helitron_like_N"/>
    <property type="match status" value="1"/>
</dbReference>
<dbReference type="Proteomes" id="UP000032141">
    <property type="component" value="Chromosome C5"/>
</dbReference>
<dbReference type="Gramene" id="Bo5g027570.1">
    <property type="protein sequence ID" value="Bo5g027570.1"/>
    <property type="gene ID" value="Bo5g027570"/>
</dbReference>
<keyword evidence="3" id="KW-1185">Reference proteome</keyword>
<dbReference type="InterPro" id="IPR025476">
    <property type="entry name" value="Helitron_helicase-like"/>
</dbReference>
<evidence type="ECO:0000313" key="3">
    <source>
        <dbReference type="Proteomes" id="UP000032141"/>
    </source>
</evidence>
<dbReference type="AlphaFoldDB" id="A0A0D3CBJ6"/>
<proteinExistence type="predicted"/>
<dbReference type="STRING" id="109376.A0A0D3CBJ6"/>
<evidence type="ECO:0000313" key="2">
    <source>
        <dbReference type="EnsemblPlants" id="Bo5g027570.1"/>
    </source>
</evidence>
<reference evidence="2 3" key="1">
    <citation type="journal article" date="2014" name="Genome Biol.">
        <title>Transcriptome and methylome profiling reveals relics of genome dominance in the mesopolyploid Brassica oleracea.</title>
        <authorList>
            <person name="Parkin I.A."/>
            <person name="Koh C."/>
            <person name="Tang H."/>
            <person name="Robinson S.J."/>
            <person name="Kagale S."/>
            <person name="Clarke W.E."/>
            <person name="Town C.D."/>
            <person name="Nixon J."/>
            <person name="Krishnakumar V."/>
            <person name="Bidwell S.L."/>
            <person name="Denoeud F."/>
            <person name="Belcram H."/>
            <person name="Links M.G."/>
            <person name="Just J."/>
            <person name="Clarke C."/>
            <person name="Bender T."/>
            <person name="Huebert T."/>
            <person name="Mason A.S."/>
            <person name="Pires J.C."/>
            <person name="Barker G."/>
            <person name="Moore J."/>
            <person name="Walley P.G."/>
            <person name="Manoli S."/>
            <person name="Batley J."/>
            <person name="Edwards D."/>
            <person name="Nelson M.N."/>
            <person name="Wang X."/>
            <person name="Paterson A.H."/>
            <person name="King G."/>
            <person name="Bancroft I."/>
            <person name="Chalhoub B."/>
            <person name="Sharpe A.G."/>
        </authorList>
    </citation>
    <scope>NUCLEOTIDE SEQUENCE</scope>
    <source>
        <strain evidence="2 3">cv. TO1000</strain>
    </source>
</reference>
<reference evidence="2" key="2">
    <citation type="submission" date="2015-03" db="UniProtKB">
        <authorList>
            <consortium name="EnsemblPlants"/>
        </authorList>
    </citation>
    <scope>IDENTIFICATION</scope>
</reference>